<accession>A0ABR7DDC5</accession>
<gene>
    <name evidence="1" type="ORF">H8S20_07430</name>
</gene>
<dbReference type="Proteomes" id="UP000596929">
    <property type="component" value="Unassembled WGS sequence"/>
</dbReference>
<keyword evidence="2" id="KW-1185">Reference proteome</keyword>
<proteinExistence type="predicted"/>
<evidence type="ECO:0008006" key="3">
    <source>
        <dbReference type="Google" id="ProtNLM"/>
    </source>
</evidence>
<reference evidence="1 2" key="1">
    <citation type="submission" date="2020-08" db="EMBL/GenBank/DDBJ databases">
        <title>Genome public.</title>
        <authorList>
            <person name="Liu C."/>
            <person name="Sun Q."/>
        </authorList>
    </citation>
    <scope>NUCLEOTIDE SEQUENCE [LARGE SCALE GENOMIC DNA]</scope>
    <source>
        <strain evidence="1 2">NSJ-6</strain>
    </source>
</reference>
<dbReference type="SUPFAM" id="SSF53756">
    <property type="entry name" value="UDP-Glycosyltransferase/glycogen phosphorylase"/>
    <property type="match status" value="1"/>
</dbReference>
<evidence type="ECO:0000313" key="2">
    <source>
        <dbReference type="Proteomes" id="UP000596929"/>
    </source>
</evidence>
<dbReference type="EMBL" id="JACOOO010000013">
    <property type="protein sequence ID" value="MBC5628718.1"/>
    <property type="molecule type" value="Genomic_DNA"/>
</dbReference>
<dbReference type="RefSeq" id="WP_186859687.1">
    <property type="nucleotide sequence ID" value="NZ_JACOOO010000013.1"/>
</dbReference>
<name>A0ABR7DDC5_9CLOT</name>
<organism evidence="1 2">
    <name type="scientific">Clostridium hominis</name>
    <dbReference type="NCBI Taxonomy" id="2763036"/>
    <lineage>
        <taxon>Bacteria</taxon>
        <taxon>Bacillati</taxon>
        <taxon>Bacillota</taxon>
        <taxon>Clostridia</taxon>
        <taxon>Eubacteriales</taxon>
        <taxon>Clostridiaceae</taxon>
        <taxon>Clostridium</taxon>
    </lineage>
</organism>
<evidence type="ECO:0000313" key="1">
    <source>
        <dbReference type="EMBL" id="MBC5628718.1"/>
    </source>
</evidence>
<sequence length="380" mass="44966">MDKKKIYYLTMEGITSTVFNSQVLELLNSELSIENNLTLLLMQPINVRWNNKRLKQLQILKKVNKFNVKIIPYIGFKGEISKKIAFSLLNIYINKFSRNVKKIIHCRGQEATTIAKMLKEKNENISIIADIRGVPYEELKEVNINRAKYFLELDKYIFNDKSIDYINYVSNQLRQYYHNRYNFKITRETVIPCFASFNEVGREKNNNDTLNVLYVGGQQFYQRINDIPRLLAKIKNNNINAILCLNGNKNYELENTFKKLNIRSEFYYNLDKKELDSIYSKADIGILIRDNTNLNKVASPVKLSEYLSKGLYLIMIGEVGDFYQFIKKYPQLGYCNKNLEEVSEIDLGKYLEEKDFRKEFSKRFSKEYCINKYRELYKSI</sequence>
<dbReference type="Gene3D" id="3.40.50.2000">
    <property type="entry name" value="Glycogen Phosphorylase B"/>
    <property type="match status" value="1"/>
</dbReference>
<protein>
    <recommendedName>
        <fullName evidence="3">Glycosyl transferases group 1</fullName>
    </recommendedName>
</protein>
<comment type="caution">
    <text evidence="1">The sequence shown here is derived from an EMBL/GenBank/DDBJ whole genome shotgun (WGS) entry which is preliminary data.</text>
</comment>